<dbReference type="PANTHER" id="PTHR42714">
    <property type="entry name" value="TRNA MODIFICATION GTPASE GTPBP3"/>
    <property type="match status" value="1"/>
</dbReference>
<dbReference type="InterPro" id="IPR018948">
    <property type="entry name" value="GTP-bd_TrmE_N"/>
</dbReference>
<evidence type="ECO:0000259" key="2">
    <source>
        <dbReference type="Pfam" id="PF12631"/>
    </source>
</evidence>
<dbReference type="CDD" id="cd14858">
    <property type="entry name" value="TrmE_N"/>
    <property type="match status" value="1"/>
</dbReference>
<dbReference type="InterPro" id="IPR027368">
    <property type="entry name" value="MnmE_dom2"/>
</dbReference>
<dbReference type="InterPro" id="IPR025867">
    <property type="entry name" value="MnmE_helical"/>
</dbReference>
<dbReference type="SUPFAM" id="SSF52540">
    <property type="entry name" value="P-loop containing nucleoside triphosphate hydrolases"/>
    <property type="match status" value="1"/>
</dbReference>
<name>A0ABR2YWE4_9CHLO</name>
<comment type="caution">
    <text evidence="3">The sequence shown here is derived from an EMBL/GenBank/DDBJ whole genome shotgun (WGS) entry which is preliminary data.</text>
</comment>
<dbReference type="NCBIfam" id="NF003661">
    <property type="entry name" value="PRK05291.1-3"/>
    <property type="match status" value="1"/>
</dbReference>
<dbReference type="PRINTS" id="PR00326">
    <property type="entry name" value="GTP1OBG"/>
</dbReference>
<protein>
    <recommendedName>
        <fullName evidence="5">tRNA uridine-5-carboxymethylaminomethyl(34) synthesis GTPase MnmE</fullName>
    </recommendedName>
</protein>
<accession>A0ABR2YWE4</accession>
<dbReference type="NCBIfam" id="TIGR00231">
    <property type="entry name" value="small_GTP"/>
    <property type="match status" value="1"/>
</dbReference>
<dbReference type="PANTHER" id="PTHR42714:SF2">
    <property type="entry name" value="TRNA MODIFICATION GTPASE GTPBP3, MITOCHONDRIAL"/>
    <property type="match status" value="1"/>
</dbReference>
<dbReference type="CDD" id="cd04164">
    <property type="entry name" value="trmE"/>
    <property type="match status" value="1"/>
</dbReference>
<dbReference type="Gene3D" id="3.40.50.300">
    <property type="entry name" value="P-loop containing nucleotide triphosphate hydrolases"/>
    <property type="match status" value="1"/>
</dbReference>
<dbReference type="InterPro" id="IPR031168">
    <property type="entry name" value="G_TrmE"/>
</dbReference>
<evidence type="ECO:0000313" key="3">
    <source>
        <dbReference type="EMBL" id="KAK9916100.1"/>
    </source>
</evidence>
<gene>
    <name evidence="3" type="ORF">WJX75_008574</name>
</gene>
<dbReference type="Pfam" id="PF12631">
    <property type="entry name" value="MnmE_helical"/>
    <property type="match status" value="1"/>
</dbReference>
<organism evidence="3 4">
    <name type="scientific">Coccomyxa subellipsoidea</name>
    <dbReference type="NCBI Taxonomy" id="248742"/>
    <lineage>
        <taxon>Eukaryota</taxon>
        <taxon>Viridiplantae</taxon>
        <taxon>Chlorophyta</taxon>
        <taxon>core chlorophytes</taxon>
        <taxon>Trebouxiophyceae</taxon>
        <taxon>Trebouxiophyceae incertae sedis</taxon>
        <taxon>Coccomyxaceae</taxon>
        <taxon>Coccomyxa</taxon>
    </lineage>
</organism>
<reference evidence="3 4" key="1">
    <citation type="journal article" date="2024" name="Nat. Commun.">
        <title>Phylogenomics reveals the evolutionary origins of lichenization in chlorophyte algae.</title>
        <authorList>
            <person name="Puginier C."/>
            <person name="Libourel C."/>
            <person name="Otte J."/>
            <person name="Skaloud P."/>
            <person name="Haon M."/>
            <person name="Grisel S."/>
            <person name="Petersen M."/>
            <person name="Berrin J.G."/>
            <person name="Delaux P.M."/>
            <person name="Dal Grande F."/>
            <person name="Keller J."/>
        </authorList>
    </citation>
    <scope>NUCLEOTIDE SEQUENCE [LARGE SCALE GENOMIC DNA]</scope>
    <source>
        <strain evidence="3 4">SAG 216-7</strain>
    </source>
</reference>
<dbReference type="InterPro" id="IPR006073">
    <property type="entry name" value="GTP-bd"/>
</dbReference>
<feature type="domain" description="GTP-binding protein TrmE N-terminal" evidence="1">
    <location>
        <begin position="4"/>
        <end position="112"/>
    </location>
</feature>
<dbReference type="InterPro" id="IPR027266">
    <property type="entry name" value="TrmE/GcvT-like"/>
</dbReference>
<evidence type="ECO:0008006" key="5">
    <source>
        <dbReference type="Google" id="ProtNLM"/>
    </source>
</evidence>
<proteinExistence type="predicted"/>
<evidence type="ECO:0000259" key="1">
    <source>
        <dbReference type="Pfam" id="PF10396"/>
    </source>
</evidence>
<sequence length="303" mass="32576">MVRRVGVAVIRLSGPRADLALQRLLKPGRTLPQPRMAALASLRDPRSGEELDRSLVLRFPGPASFTGEDVVELHVHGSPATVRMTLDALRALPGLRPAEAGEFAMRAFHNGKLDLTEAEGLADLLAAETDAQRRQALRQSGGEMRRRHERWRGALLRCLAAAEAIIDFGEDEDIAPDVAADVRRQVAAVRAELARHVSSGRRGELIRSGVKVAIVGPPNAGKSSLLNVLAAREAAIVSPIPGTTRDAVEVSIELEGFKVTLVDTAGLRESADAIEVAGMQRARSAMRDADIIALVIDRRRSTA</sequence>
<dbReference type="Pfam" id="PF10396">
    <property type="entry name" value="TrmE_N"/>
    <property type="match status" value="1"/>
</dbReference>
<dbReference type="InterPro" id="IPR027417">
    <property type="entry name" value="P-loop_NTPase"/>
</dbReference>
<dbReference type="Gene3D" id="3.30.1360.120">
    <property type="entry name" value="Probable tRNA modification gtpase trme, domain 1"/>
    <property type="match status" value="1"/>
</dbReference>
<dbReference type="InterPro" id="IPR005225">
    <property type="entry name" value="Small_GTP-bd"/>
</dbReference>
<feature type="domain" description="MnmE helical" evidence="2">
    <location>
        <begin position="115"/>
        <end position="263"/>
    </location>
</feature>
<dbReference type="EMBL" id="JALJOT010000004">
    <property type="protein sequence ID" value="KAK9916100.1"/>
    <property type="molecule type" value="Genomic_DNA"/>
</dbReference>
<dbReference type="Gene3D" id="1.20.120.430">
    <property type="entry name" value="tRNA modification GTPase MnmE domain 2"/>
    <property type="match status" value="1"/>
</dbReference>
<dbReference type="Proteomes" id="UP001491310">
    <property type="component" value="Unassembled WGS sequence"/>
</dbReference>
<keyword evidence="4" id="KW-1185">Reference proteome</keyword>
<evidence type="ECO:0000313" key="4">
    <source>
        <dbReference type="Proteomes" id="UP001491310"/>
    </source>
</evidence>